<evidence type="ECO:0000313" key="15">
    <source>
        <dbReference type="EMBL" id="KAA8911375.1"/>
    </source>
</evidence>
<feature type="active site" evidence="11">
    <location>
        <position position="323"/>
    </location>
</feature>
<keyword evidence="5 14" id="KW-0378">Hydrolase</keyword>
<comment type="caution">
    <text evidence="15">The sequence shown here is derived from an EMBL/GenBank/DDBJ whole genome shotgun (WGS) entry which is preliminary data.</text>
</comment>
<feature type="active site" description="Proton donor" evidence="11">
    <location>
        <position position="166"/>
    </location>
</feature>
<feature type="active site" evidence="11">
    <location>
        <position position="478"/>
    </location>
</feature>
<dbReference type="OrthoDB" id="8118055at2759"/>
<evidence type="ECO:0000256" key="1">
    <source>
        <dbReference type="ARBA" id="ARBA00001913"/>
    </source>
</evidence>
<dbReference type="PRINTS" id="PR00747">
    <property type="entry name" value="GLYHDRLASE47"/>
</dbReference>
<dbReference type="PANTHER" id="PTHR11742:SF101">
    <property type="entry name" value="MANNOSYL-OLIGOSACCHARIDE ALPHA-1,2-MANNOSIDASE 1B"/>
    <property type="match status" value="1"/>
</dbReference>
<evidence type="ECO:0000256" key="5">
    <source>
        <dbReference type="ARBA" id="ARBA00022801"/>
    </source>
</evidence>
<dbReference type="InterPro" id="IPR050749">
    <property type="entry name" value="Glycosyl_Hydrolase_47"/>
</dbReference>
<comment type="similarity">
    <text evidence="3 14">Belongs to the glycosyl hydrolase 47 family.</text>
</comment>
<comment type="catalytic activity">
    <reaction evidence="9">
        <text>N(4)-(alpha-D-Man-(1-&gt;2)-alpha-D-Man-(1-&gt;2)-alpha-D-Man-(1-&gt;3)-[alpha-D-Man-(1-&gt;3)-[alpha-D-Man-(1-&gt;2)-alpha-D-Man-(1-&gt;6)]-alpha-D-Man-(1-&gt;6)]-beta-D-Man-(1-&gt;4)-beta-D-GlcNAc-(1-&gt;4)-beta-D-GlcNAc)-L-asparaginyl-[protein] (N-glucan mannose isomer 8A1,2,3B1,3) + 3 H2O = N(4)-(alpha-D-Man-(1-&gt;3)-[alpha-D-Man-(1-&gt;3)-[alpha-D-Man-(1-&gt;6)]-alpha-D-Man-(1-&gt;6)]-beta-D-Man-(1-&gt;4)-beta-D-GlcNAc-(1-&gt;4)-beta-D-GlcNAc)-L-asparaginyl-[protein] (N-glucan mannose isomer 5A1,2) + 3 beta-D-mannose</text>
        <dbReference type="Rhea" id="RHEA:56028"/>
        <dbReference type="Rhea" id="RHEA-COMP:14358"/>
        <dbReference type="Rhea" id="RHEA-COMP:14367"/>
        <dbReference type="ChEBI" id="CHEBI:15377"/>
        <dbReference type="ChEBI" id="CHEBI:28563"/>
        <dbReference type="ChEBI" id="CHEBI:59087"/>
        <dbReference type="ChEBI" id="CHEBI:60628"/>
        <dbReference type="EC" id="3.2.1.113"/>
    </reaction>
</comment>
<dbReference type="InterPro" id="IPR001382">
    <property type="entry name" value="Glyco_hydro_47"/>
</dbReference>
<sequence>MGTGRSFQRPSSRLRVLAFWAAIALCTLYLLHPGFGSDSSVFVGHHNTPPLGHPHAAKPRPRPVQFDFRRYHGGKAGAGNKERADAVRQVMKRTFWKYRKAAWGMDEVRPVTGGNRTSRNGWAATLVDTLTTTLMMGLEEEFMLALNYSIHELDFSKAEDLVDPFETTIRYLGSLVSTVDLLDAGFTNFSRPVEKKDRDALLAQALFLADKLAPGFDTPTGMIWPRINFTSGVGCREEEKDRPYPHFEHATIGPARAGSNWLENMALSRLSGLKIYGENATKAWKPLVYTKWVEEWPGLIDGPWDIMTGTPFDHHRSWGAGHDSYYEYLIKAHIMIPSDPHSGKYRDRWLQAVKSTREHLIFQGRSVDGDTEAHHWLHQWRNGWLINEMGHLACFTGGNWMLGGAYLADSSIVSMGAELVKACRAVYAATETSIGPEYWQWIPADRDGAYAPQSEGQEQQLQELGWWITDARYMLRPETVESYFYAYRITGDKKYQDWAWEAFVAYVKATKAPFGYAEVRDVTMPPGEDNREDLAESFWGAETLKYLWLAFCDEDVANLDEWVFSTEAHPFRIQP</sequence>
<keyword evidence="6 13" id="KW-1015">Disulfide bond</keyword>
<dbReference type="EC" id="3.2.1.-" evidence="14"/>
<dbReference type="GO" id="GO:0016020">
    <property type="term" value="C:membrane"/>
    <property type="evidence" value="ECO:0007669"/>
    <property type="project" value="InterPro"/>
</dbReference>
<dbReference type="GO" id="GO:0005509">
    <property type="term" value="F:calcium ion binding"/>
    <property type="evidence" value="ECO:0007669"/>
    <property type="project" value="InterPro"/>
</dbReference>
<keyword evidence="12" id="KW-0106">Calcium</keyword>
<evidence type="ECO:0000256" key="8">
    <source>
        <dbReference type="ARBA" id="ARBA00023295"/>
    </source>
</evidence>
<evidence type="ECO:0000256" key="6">
    <source>
        <dbReference type="ARBA" id="ARBA00023157"/>
    </source>
</evidence>
<evidence type="ECO:0000256" key="7">
    <source>
        <dbReference type="ARBA" id="ARBA00023180"/>
    </source>
</evidence>
<comment type="pathway">
    <text evidence="2">Protein modification; protein glycosylation.</text>
</comment>
<accession>A0A5J5F4H0</accession>
<keyword evidence="12" id="KW-0479">Metal-binding</keyword>
<dbReference type="Pfam" id="PF01532">
    <property type="entry name" value="Glyco_hydro_47"/>
    <property type="match status" value="1"/>
</dbReference>
<dbReference type="SUPFAM" id="SSF48225">
    <property type="entry name" value="Seven-hairpin glycosidases"/>
    <property type="match status" value="1"/>
</dbReference>
<evidence type="ECO:0000256" key="2">
    <source>
        <dbReference type="ARBA" id="ARBA00004922"/>
    </source>
</evidence>
<comment type="cofactor">
    <cofactor evidence="1 12">
        <name>Ca(2+)</name>
        <dbReference type="ChEBI" id="CHEBI:29108"/>
    </cofactor>
</comment>
<dbReference type="InterPro" id="IPR012341">
    <property type="entry name" value="6hp_glycosidase-like_sf"/>
</dbReference>
<dbReference type="GO" id="GO:0036503">
    <property type="term" value="P:ERAD pathway"/>
    <property type="evidence" value="ECO:0007669"/>
    <property type="project" value="UniProtKB-ARBA"/>
</dbReference>
<keyword evidence="16" id="KW-1185">Reference proteome</keyword>
<evidence type="ECO:0000256" key="10">
    <source>
        <dbReference type="ARBA" id="ARBA00048605"/>
    </source>
</evidence>
<feature type="binding site" evidence="12">
    <location>
        <position position="566"/>
    </location>
    <ligand>
        <name>Ca(2+)</name>
        <dbReference type="ChEBI" id="CHEBI:29108"/>
    </ligand>
</feature>
<evidence type="ECO:0000256" key="12">
    <source>
        <dbReference type="PIRSR" id="PIRSR601382-2"/>
    </source>
</evidence>
<evidence type="ECO:0000256" key="9">
    <source>
        <dbReference type="ARBA" id="ARBA00047669"/>
    </source>
</evidence>
<evidence type="ECO:0000256" key="11">
    <source>
        <dbReference type="PIRSR" id="PIRSR601382-1"/>
    </source>
</evidence>
<reference evidence="15 16" key="1">
    <citation type="submission" date="2019-09" db="EMBL/GenBank/DDBJ databases">
        <title>Draft genome of the ectomycorrhizal ascomycete Sphaerosporella brunnea.</title>
        <authorList>
            <consortium name="DOE Joint Genome Institute"/>
            <person name="Benucci G.M."/>
            <person name="Marozzi G."/>
            <person name="Antonielli L."/>
            <person name="Sanchez S."/>
            <person name="Marco P."/>
            <person name="Wang X."/>
            <person name="Falini L.B."/>
            <person name="Barry K."/>
            <person name="Haridas S."/>
            <person name="Lipzen A."/>
            <person name="Labutti K."/>
            <person name="Grigoriev I.V."/>
            <person name="Murat C."/>
            <person name="Martin F."/>
            <person name="Albertini E."/>
            <person name="Donnini D."/>
            <person name="Bonito G."/>
        </authorList>
    </citation>
    <scope>NUCLEOTIDE SEQUENCE [LARGE SCALE GENOMIC DNA]</scope>
    <source>
        <strain evidence="15 16">Sb_GMNB300</strain>
    </source>
</reference>
<evidence type="ECO:0000256" key="4">
    <source>
        <dbReference type="ARBA" id="ARBA00022729"/>
    </source>
</evidence>
<dbReference type="UniPathway" id="UPA00378"/>
<feature type="active site" description="Proton donor" evidence="11">
    <location>
        <position position="437"/>
    </location>
</feature>
<dbReference type="InterPro" id="IPR036026">
    <property type="entry name" value="Seven-hairpin_glycosidases"/>
</dbReference>
<evidence type="ECO:0000256" key="13">
    <source>
        <dbReference type="PIRSR" id="PIRSR601382-3"/>
    </source>
</evidence>
<organism evidence="15 16">
    <name type="scientific">Sphaerosporella brunnea</name>
    <dbReference type="NCBI Taxonomy" id="1250544"/>
    <lineage>
        <taxon>Eukaryota</taxon>
        <taxon>Fungi</taxon>
        <taxon>Dikarya</taxon>
        <taxon>Ascomycota</taxon>
        <taxon>Pezizomycotina</taxon>
        <taxon>Pezizomycetes</taxon>
        <taxon>Pezizales</taxon>
        <taxon>Pyronemataceae</taxon>
        <taxon>Sphaerosporella</taxon>
    </lineage>
</organism>
<dbReference type="Gene3D" id="1.50.10.10">
    <property type="match status" value="1"/>
</dbReference>
<dbReference type="InParanoid" id="A0A5J5F4H0"/>
<feature type="disulfide bond" evidence="13">
    <location>
        <begin position="394"/>
        <end position="423"/>
    </location>
</feature>
<keyword evidence="8 14" id="KW-0326">Glycosidase</keyword>
<proteinExistence type="inferred from homology"/>
<evidence type="ECO:0000256" key="3">
    <source>
        <dbReference type="ARBA" id="ARBA00007658"/>
    </source>
</evidence>
<dbReference type="PANTHER" id="PTHR11742">
    <property type="entry name" value="MANNOSYL-OLIGOSACCHARIDE ALPHA-1,2-MANNOSIDASE-RELATED"/>
    <property type="match status" value="1"/>
</dbReference>
<evidence type="ECO:0000313" key="16">
    <source>
        <dbReference type="Proteomes" id="UP000326924"/>
    </source>
</evidence>
<dbReference type="EMBL" id="VXIS01000036">
    <property type="protein sequence ID" value="KAA8911375.1"/>
    <property type="molecule type" value="Genomic_DNA"/>
</dbReference>
<comment type="catalytic activity">
    <reaction evidence="10">
        <text>N(4)-(alpha-D-Man-(1-&gt;2)-alpha-D-Man-(1-&gt;2)-alpha-D-Man-(1-&gt;3)-[alpha-D-Man-(1-&gt;2)-alpha-D-Man-(1-&gt;3)-[alpha-D-Man-(1-&gt;2)-alpha-D-Man-(1-&gt;6)]-alpha-D-Man-(1-&gt;6)]-beta-D-Man-(1-&gt;4)-beta-D-GlcNAc-(1-&gt;4)-beta-D-GlcNAc)-L-asparaginyl-[protein] (N-glucan mannose isomer 9A1,2,3B1,2,3) + 4 H2O = N(4)-(alpha-D-Man-(1-&gt;3)-[alpha-D-Man-(1-&gt;3)-[alpha-D-Man-(1-&gt;6)]-alpha-D-Man-(1-&gt;6)]-beta-D-Man-(1-&gt;4)-beta-D-GlcNAc-(1-&gt;4)-beta-D-GlcNAc)-L-asparaginyl-[protein] (N-glucan mannose isomer 5A1,2) + 4 beta-D-mannose</text>
        <dbReference type="Rhea" id="RHEA:56008"/>
        <dbReference type="Rhea" id="RHEA-COMP:14356"/>
        <dbReference type="Rhea" id="RHEA-COMP:14367"/>
        <dbReference type="ChEBI" id="CHEBI:15377"/>
        <dbReference type="ChEBI" id="CHEBI:28563"/>
        <dbReference type="ChEBI" id="CHEBI:59087"/>
        <dbReference type="ChEBI" id="CHEBI:139493"/>
        <dbReference type="EC" id="3.2.1.113"/>
    </reaction>
</comment>
<protein>
    <recommendedName>
        <fullName evidence="14">alpha-1,2-Mannosidase</fullName>
        <ecNumber evidence="14">3.2.1.-</ecNumber>
    </recommendedName>
</protein>
<evidence type="ECO:0000256" key="14">
    <source>
        <dbReference type="RuleBase" id="RU361193"/>
    </source>
</evidence>
<dbReference type="GO" id="GO:0005783">
    <property type="term" value="C:endoplasmic reticulum"/>
    <property type="evidence" value="ECO:0007669"/>
    <property type="project" value="TreeGrafter"/>
</dbReference>
<dbReference type="Proteomes" id="UP000326924">
    <property type="component" value="Unassembled WGS sequence"/>
</dbReference>
<keyword evidence="4" id="KW-0732">Signal</keyword>
<name>A0A5J5F4H0_9PEZI</name>
<dbReference type="AlphaFoldDB" id="A0A5J5F4H0"/>
<dbReference type="GO" id="GO:0004571">
    <property type="term" value="F:mannosyl-oligosaccharide 1,2-alpha-mannosidase activity"/>
    <property type="evidence" value="ECO:0007669"/>
    <property type="project" value="UniProtKB-EC"/>
</dbReference>
<gene>
    <name evidence="15" type="ORF">FN846DRAFT_935911</name>
</gene>
<dbReference type="GO" id="GO:0005975">
    <property type="term" value="P:carbohydrate metabolic process"/>
    <property type="evidence" value="ECO:0007669"/>
    <property type="project" value="InterPro"/>
</dbReference>
<keyword evidence="7" id="KW-0325">Glycoprotein</keyword>